<dbReference type="EMBL" id="CACRXK020004108">
    <property type="protein sequence ID" value="CAB4001527.1"/>
    <property type="molecule type" value="Genomic_DNA"/>
</dbReference>
<evidence type="ECO:0000313" key="3">
    <source>
        <dbReference type="Proteomes" id="UP001152795"/>
    </source>
</evidence>
<keyword evidence="3" id="KW-1185">Reference proteome</keyword>
<evidence type="ECO:0000313" key="2">
    <source>
        <dbReference type="EMBL" id="CAB4001527.1"/>
    </source>
</evidence>
<feature type="region of interest" description="Disordered" evidence="1">
    <location>
        <begin position="1"/>
        <end position="42"/>
    </location>
</feature>
<organism evidence="2 3">
    <name type="scientific">Paramuricea clavata</name>
    <name type="common">Red gorgonian</name>
    <name type="synonym">Violescent sea-whip</name>
    <dbReference type="NCBI Taxonomy" id="317549"/>
    <lineage>
        <taxon>Eukaryota</taxon>
        <taxon>Metazoa</taxon>
        <taxon>Cnidaria</taxon>
        <taxon>Anthozoa</taxon>
        <taxon>Octocorallia</taxon>
        <taxon>Malacalcyonacea</taxon>
        <taxon>Plexauridae</taxon>
        <taxon>Paramuricea</taxon>
    </lineage>
</organism>
<protein>
    <submittedName>
        <fullName evidence="2">Uncharacterized protein</fullName>
    </submittedName>
</protein>
<dbReference type="AlphaFoldDB" id="A0A6S7HE27"/>
<reference evidence="2" key="1">
    <citation type="submission" date="2020-04" db="EMBL/GenBank/DDBJ databases">
        <authorList>
            <person name="Alioto T."/>
            <person name="Alioto T."/>
            <person name="Gomez Garrido J."/>
        </authorList>
    </citation>
    <scope>NUCLEOTIDE SEQUENCE</scope>
    <source>
        <strain evidence="2">A484AB</strain>
    </source>
</reference>
<dbReference type="Proteomes" id="UP001152795">
    <property type="component" value="Unassembled WGS sequence"/>
</dbReference>
<name>A0A6S7HE27_PARCT</name>
<feature type="compositionally biased region" description="Basic and acidic residues" evidence="1">
    <location>
        <begin position="1"/>
        <end position="16"/>
    </location>
</feature>
<proteinExistence type="predicted"/>
<accession>A0A6S7HE27</accession>
<sequence>MRSYNDRQKLHKRDGLWGRQKRPGTETPVGTPHRSKTDGPCCVRRAEEVGKLGYARRQKEADAIPITKESEVPVDIPTKIDVKANWVRAIAKMSQMINHTAQKRSPRTHNFARVVEVASQGL</sequence>
<comment type="caution">
    <text evidence="2">The sequence shown here is derived from an EMBL/GenBank/DDBJ whole genome shotgun (WGS) entry which is preliminary data.</text>
</comment>
<evidence type="ECO:0000256" key="1">
    <source>
        <dbReference type="SAM" id="MobiDB-lite"/>
    </source>
</evidence>
<gene>
    <name evidence="2" type="ORF">PACLA_8A014499</name>
</gene>